<dbReference type="OrthoDB" id="10251234at2759"/>
<comment type="function">
    <text evidence="8">Component of the Mediator complex, a coactivator involved in the regulated transcription of nearly all RNA polymerase II-dependent genes. Mediator functions as a bridge to convey information from gene-specific regulatory proteins to the basal RNA polymerase II transcription machinery. Mediator is recruited to promoters by direct interactions with regulatory proteins and serves as a scaffold for the assembly of a functional preinitiation complex with RNA polymerase II and the general transcription factors.</text>
</comment>
<comment type="similarity">
    <text evidence="2 8">Belongs to the Mediator complex subunit 17 family.</text>
</comment>
<organism evidence="9 10">
    <name type="scientific">Jaapia argillacea MUCL 33604</name>
    <dbReference type="NCBI Taxonomy" id="933084"/>
    <lineage>
        <taxon>Eukaryota</taxon>
        <taxon>Fungi</taxon>
        <taxon>Dikarya</taxon>
        <taxon>Basidiomycota</taxon>
        <taxon>Agaricomycotina</taxon>
        <taxon>Agaricomycetes</taxon>
        <taxon>Agaricomycetidae</taxon>
        <taxon>Jaapiales</taxon>
        <taxon>Jaapiaceae</taxon>
        <taxon>Jaapia</taxon>
    </lineage>
</organism>
<dbReference type="PANTHER" id="PTHR13114:SF7">
    <property type="entry name" value="MEDIATOR OF RNA POLYMERASE II TRANSCRIPTION SUBUNIT 17"/>
    <property type="match status" value="1"/>
</dbReference>
<evidence type="ECO:0000313" key="9">
    <source>
        <dbReference type="EMBL" id="KDQ64550.1"/>
    </source>
</evidence>
<dbReference type="InterPro" id="IPR019313">
    <property type="entry name" value="Mediator_Med17"/>
</dbReference>
<accession>A0A067QEF1</accession>
<keyword evidence="6 8" id="KW-0539">Nucleus</keyword>
<dbReference type="GO" id="GO:0006357">
    <property type="term" value="P:regulation of transcription by RNA polymerase II"/>
    <property type="evidence" value="ECO:0007669"/>
    <property type="project" value="InterPro"/>
</dbReference>
<dbReference type="InParanoid" id="A0A067QEF1"/>
<sequence>MDDLPWKQLKLSLERPYKNDNGDHIPVLLDITPEGQHVYEPREDPAKTLGERLRRIFLERGVDFFDHDPSRLSGGHGLTEEPQEAIEDTFEQEESPNETPSNQPMTSEELFKMRMELMPQLYIALGEMSHARDLLALLLSSPLPAQQPPAQTALPAPTLSASVVTKPSPIPSVQGFNAQLTVGGKDDALRKAASLFTGAADSIERGRVRGDQYWLDALRIRRGNWGLIPAPLPFGAPTGKGADKTSKDFLVTFGLEESSPGFRRRAIGHMITYEATSGSLVFPHRQRTRLRICINTIDDFGQRSSSENFIRTEASETLDGELRAAQTEVVEQEIFSFLIREAGNLPTASARVSERLIVIEAAQGSELRFELVDNDSVESLQPRRDQNGAKCDLVYAILHVLLLRAHSHAKSARLGTASAVRTAGPSVSSSPPPLLQPIIDILQYEVFCKRVQDEINKLAQGLIGAGVPCKVRFNQVGESGETLVKLLDGDGLRSVSGQAVVRIDERDTIRFTFASPSSLTAHLPQATISISSIPQLCQLLADEVERCLLGRICDVGTEMCSSVNGIWFVDLVAGRSVGRWEGCVLNFRVSFGEGFTIMCSAFRLDSSDGHPGGIVATYNAKERPGLLLLAWVRETISMSLGR</sequence>
<evidence type="ECO:0000256" key="5">
    <source>
        <dbReference type="ARBA" id="ARBA00023163"/>
    </source>
</evidence>
<reference evidence="10" key="1">
    <citation type="journal article" date="2014" name="Proc. Natl. Acad. Sci. U.S.A.">
        <title>Extensive sampling of basidiomycete genomes demonstrates inadequacy of the white-rot/brown-rot paradigm for wood decay fungi.</title>
        <authorList>
            <person name="Riley R."/>
            <person name="Salamov A.A."/>
            <person name="Brown D.W."/>
            <person name="Nagy L.G."/>
            <person name="Floudas D."/>
            <person name="Held B.W."/>
            <person name="Levasseur A."/>
            <person name="Lombard V."/>
            <person name="Morin E."/>
            <person name="Otillar R."/>
            <person name="Lindquist E.A."/>
            <person name="Sun H."/>
            <person name="LaButti K.M."/>
            <person name="Schmutz J."/>
            <person name="Jabbour D."/>
            <person name="Luo H."/>
            <person name="Baker S.E."/>
            <person name="Pisabarro A.G."/>
            <person name="Walton J.D."/>
            <person name="Blanchette R.A."/>
            <person name="Henrissat B."/>
            <person name="Martin F."/>
            <person name="Cullen D."/>
            <person name="Hibbett D.S."/>
            <person name="Grigoriev I.V."/>
        </authorList>
    </citation>
    <scope>NUCLEOTIDE SEQUENCE [LARGE SCALE GENOMIC DNA]</scope>
    <source>
        <strain evidence="10">MUCL 33604</strain>
    </source>
</reference>
<keyword evidence="8" id="KW-0010">Activator</keyword>
<evidence type="ECO:0000256" key="1">
    <source>
        <dbReference type="ARBA" id="ARBA00004123"/>
    </source>
</evidence>
<name>A0A067QEF1_9AGAM</name>
<comment type="subunit">
    <text evidence="8">Component of the Mediator complex.</text>
</comment>
<evidence type="ECO:0000256" key="6">
    <source>
        <dbReference type="ARBA" id="ARBA00023242"/>
    </source>
</evidence>
<dbReference type="PANTHER" id="PTHR13114">
    <property type="entry name" value="MEDIATOR OF RNA POLYMERASE II TRANSCRIPTION SUBUNIT 17"/>
    <property type="match status" value="1"/>
</dbReference>
<dbReference type="Proteomes" id="UP000027265">
    <property type="component" value="Unassembled WGS sequence"/>
</dbReference>
<dbReference type="HOGENOM" id="CLU_011785_0_0_1"/>
<dbReference type="EMBL" id="KL197709">
    <property type="protein sequence ID" value="KDQ64550.1"/>
    <property type="molecule type" value="Genomic_DNA"/>
</dbReference>
<dbReference type="GO" id="GO:0070847">
    <property type="term" value="C:core mediator complex"/>
    <property type="evidence" value="ECO:0007669"/>
    <property type="project" value="TreeGrafter"/>
</dbReference>
<proteinExistence type="inferred from homology"/>
<evidence type="ECO:0000256" key="4">
    <source>
        <dbReference type="ARBA" id="ARBA00023015"/>
    </source>
</evidence>
<gene>
    <name evidence="8" type="primary">MED17</name>
    <name evidence="9" type="ORF">JAAARDRAFT_166933</name>
</gene>
<evidence type="ECO:0000256" key="3">
    <source>
        <dbReference type="ARBA" id="ARBA00019610"/>
    </source>
</evidence>
<dbReference type="STRING" id="933084.A0A067QEF1"/>
<dbReference type="AlphaFoldDB" id="A0A067QEF1"/>
<comment type="subcellular location">
    <subcellularLocation>
        <location evidence="1 8">Nucleus</location>
    </subcellularLocation>
</comment>
<dbReference type="GO" id="GO:0016592">
    <property type="term" value="C:mediator complex"/>
    <property type="evidence" value="ECO:0007669"/>
    <property type="project" value="InterPro"/>
</dbReference>
<keyword evidence="10" id="KW-1185">Reference proteome</keyword>
<evidence type="ECO:0000256" key="8">
    <source>
        <dbReference type="RuleBase" id="RU364140"/>
    </source>
</evidence>
<evidence type="ECO:0000256" key="2">
    <source>
        <dbReference type="ARBA" id="ARBA00005635"/>
    </source>
</evidence>
<keyword evidence="4 8" id="KW-0805">Transcription regulation</keyword>
<evidence type="ECO:0000256" key="7">
    <source>
        <dbReference type="ARBA" id="ARBA00032014"/>
    </source>
</evidence>
<evidence type="ECO:0000313" key="10">
    <source>
        <dbReference type="Proteomes" id="UP000027265"/>
    </source>
</evidence>
<keyword evidence="5 8" id="KW-0804">Transcription</keyword>
<protein>
    <recommendedName>
        <fullName evidence="3 8">Mediator of RNA polymerase II transcription subunit 17</fullName>
    </recommendedName>
    <alternativeName>
        <fullName evidence="7 8">Mediator complex subunit 17</fullName>
    </alternativeName>
</protein>
<dbReference type="GO" id="GO:0003712">
    <property type="term" value="F:transcription coregulator activity"/>
    <property type="evidence" value="ECO:0007669"/>
    <property type="project" value="InterPro"/>
</dbReference>
<dbReference type="Pfam" id="PF10156">
    <property type="entry name" value="Med17"/>
    <property type="match status" value="1"/>
</dbReference>